<dbReference type="CDD" id="cd19958">
    <property type="entry name" value="pyocin_knob"/>
    <property type="match status" value="1"/>
</dbReference>
<name>A0A8I2B9J1_BACIU</name>
<keyword evidence="1" id="KW-0175">Coiled coil</keyword>
<evidence type="ECO:0000313" key="3">
    <source>
        <dbReference type="EMBL" id="MBO3796844.1"/>
    </source>
</evidence>
<accession>A0A8I2B9J1</accession>
<protein>
    <submittedName>
        <fullName evidence="3">BppU family phage baseplate upper protein</fullName>
    </submittedName>
</protein>
<gene>
    <name evidence="3" type="ORF">J5227_21645</name>
</gene>
<dbReference type="EMBL" id="JAGFPW010000034">
    <property type="protein sequence ID" value="MBO3796844.1"/>
    <property type="molecule type" value="Genomic_DNA"/>
</dbReference>
<proteinExistence type="predicted"/>
<dbReference type="Gene3D" id="2.60.40.3350">
    <property type="match status" value="1"/>
</dbReference>
<dbReference type="AlphaFoldDB" id="A0A8I2B9J1"/>
<evidence type="ECO:0000259" key="2">
    <source>
        <dbReference type="Pfam" id="PF10651"/>
    </source>
</evidence>
<sequence length="599" mass="65809">MIYKNSNITATVTASSNAINSTNISFSTQDVGTAKLNFNLFKDGVPLPLSAVKGTLVLLMADGSRFQRDITITDKINGNAEYVLSNDEIKHYGGVKSELVLYYNNGQSVAVIKFNFTISQSLIDSNIVPVAEYYIEDFEDLKQSVETIVADLQEKFKDLNNVETKEGAQQKADVVQANLDTHTSNKSNPHNVTKTQVGLGNVDNVQQASKQDFDLHVSDGVKHISTAERSKWNGAQIHKITQDDGRVIYKSATEVTDYNDLTDTGMYLIYNKGLNGPGLPYAFLLVMSSKNTLVQIAYDGYKGEQVLFRLRKNDATTWTAWVELESTVGAQKKVDAHANRKDNPHGVTKAQVGLDKVDNVQQASLAEFNAHNYNAIRHISQNERDKWNGGQLTKITNDDGGVAFAVNEGEDMLQAIVNRGRSMGTFYANGKAVNSPSTASTRGFFQMTSQSSDGKGNYGWVYAMDYRNNVFTNYWDGNTVGWQGWKRLTSSADFENVTWQNVTLKNGAATGDRPFQYAKWGNLLLLRGHITATREVVCGTIPSDRLPANGAAVMVPVSGTTGYSKLFVNASGDMKLTGIHSNNDSNVTGYYMDAVVALN</sequence>
<dbReference type="Proteomes" id="UP000665181">
    <property type="component" value="Unassembled WGS sequence"/>
</dbReference>
<reference evidence="3" key="1">
    <citation type="submission" date="2021-03" db="EMBL/GenBank/DDBJ databases">
        <title>Isolation of Bacillus subtilis from fermented food sample.</title>
        <authorList>
            <person name="Lakshmanan V."/>
            <person name="Athira K."/>
            <person name="Rajagopal K."/>
        </authorList>
    </citation>
    <scope>NUCLEOTIDE SEQUENCE</scope>
    <source>
        <strain evidence="3">S1</strain>
    </source>
</reference>
<comment type="caution">
    <text evidence="3">The sequence shown here is derived from an EMBL/GenBank/DDBJ whole genome shotgun (WGS) entry which is preliminary data.</text>
</comment>
<feature type="domain" description="BppU N-terminal" evidence="2">
    <location>
        <begin position="4"/>
        <end position="145"/>
    </location>
</feature>
<evidence type="ECO:0000313" key="4">
    <source>
        <dbReference type="Proteomes" id="UP000665181"/>
    </source>
</evidence>
<dbReference type="Pfam" id="PF10651">
    <property type="entry name" value="BppU_N"/>
    <property type="match status" value="1"/>
</dbReference>
<dbReference type="InterPro" id="IPR018913">
    <property type="entry name" value="BppU_N"/>
</dbReference>
<organism evidence="3 4">
    <name type="scientific">Bacillus subtilis</name>
    <dbReference type="NCBI Taxonomy" id="1423"/>
    <lineage>
        <taxon>Bacteria</taxon>
        <taxon>Bacillati</taxon>
        <taxon>Bacillota</taxon>
        <taxon>Bacilli</taxon>
        <taxon>Bacillales</taxon>
        <taxon>Bacillaceae</taxon>
        <taxon>Bacillus</taxon>
    </lineage>
</organism>
<dbReference type="RefSeq" id="WP_208556904.1">
    <property type="nucleotide sequence ID" value="NZ_JAGFPW010000034.1"/>
</dbReference>
<feature type="coiled-coil region" evidence="1">
    <location>
        <begin position="135"/>
        <end position="162"/>
    </location>
</feature>
<evidence type="ECO:0000256" key="1">
    <source>
        <dbReference type="SAM" id="Coils"/>
    </source>
</evidence>